<comment type="caution">
    <text evidence="8">The sequence shown here is derived from an EMBL/GenBank/DDBJ whole genome shotgun (WGS) entry which is preliminary data.</text>
</comment>
<comment type="function">
    <text evidence="5">An accessory protein needed during the final step in the assembly of 30S ribosomal subunit, possibly for assembly of the head region. Essential for efficient processing of 16S rRNA. May be needed both before and after RbfA during the maturation of 16S rRNA. It has affinity for free ribosomal 30S subunits but not for 70S ribosomes.</text>
</comment>
<organism evidence="8 9">
    <name type="scientific">Bifidobacterium callitrichos</name>
    <dbReference type="NCBI Taxonomy" id="762209"/>
    <lineage>
        <taxon>Bacteria</taxon>
        <taxon>Bacillati</taxon>
        <taxon>Actinomycetota</taxon>
        <taxon>Actinomycetes</taxon>
        <taxon>Bifidobacteriales</taxon>
        <taxon>Bifidobacteriaceae</taxon>
        <taxon>Bifidobacterium</taxon>
    </lineage>
</organism>
<dbReference type="GO" id="GO:0043022">
    <property type="term" value="F:ribosome binding"/>
    <property type="evidence" value="ECO:0007669"/>
    <property type="project" value="InterPro"/>
</dbReference>
<evidence type="ECO:0000313" key="8">
    <source>
        <dbReference type="EMBL" id="PST45898.1"/>
    </source>
</evidence>
<dbReference type="Pfam" id="PF01782">
    <property type="entry name" value="RimM"/>
    <property type="match status" value="1"/>
</dbReference>
<dbReference type="SUPFAM" id="SSF50447">
    <property type="entry name" value="Translation proteins"/>
    <property type="match status" value="1"/>
</dbReference>
<comment type="similarity">
    <text evidence="5">Belongs to the RimM family.</text>
</comment>
<dbReference type="Pfam" id="PF24986">
    <property type="entry name" value="PRC_RimM"/>
    <property type="match status" value="1"/>
</dbReference>
<dbReference type="InterPro" id="IPR011961">
    <property type="entry name" value="RimM"/>
</dbReference>
<dbReference type="GO" id="GO:0006364">
    <property type="term" value="P:rRNA processing"/>
    <property type="evidence" value="ECO:0007669"/>
    <property type="project" value="UniProtKB-UniRule"/>
</dbReference>
<protein>
    <recommendedName>
        <fullName evidence="5">Ribosome maturation factor RimM</fullName>
    </recommendedName>
</protein>
<evidence type="ECO:0000256" key="3">
    <source>
        <dbReference type="ARBA" id="ARBA00022552"/>
    </source>
</evidence>
<dbReference type="Proteomes" id="UP000240228">
    <property type="component" value="Unassembled WGS sequence"/>
</dbReference>
<reference evidence="9" key="1">
    <citation type="submission" date="2017-09" db="EMBL/GenBank/DDBJ databases">
        <authorList>
            <person name="Sela D.A."/>
            <person name="Albert K."/>
        </authorList>
    </citation>
    <scope>NUCLEOTIDE SEQUENCE [LARGE SCALE GENOMIC DNA]</scope>
    <source>
        <strain evidence="9">UMA51805</strain>
    </source>
</reference>
<accession>A0A2T3G8W2</accession>
<dbReference type="InterPro" id="IPR009000">
    <property type="entry name" value="Transl_B-barrel_sf"/>
</dbReference>
<keyword evidence="9" id="KW-1185">Reference proteome</keyword>
<keyword evidence="3 5" id="KW-0698">rRNA processing</keyword>
<feature type="domain" description="Ribosome maturation factor RimM PRC barrel" evidence="7">
    <location>
        <begin position="112"/>
        <end position="201"/>
    </location>
</feature>
<dbReference type="InterPro" id="IPR002676">
    <property type="entry name" value="RimM_N"/>
</dbReference>
<dbReference type="Gene3D" id="2.40.30.60">
    <property type="entry name" value="RimM"/>
    <property type="match status" value="1"/>
</dbReference>
<sequence length="208" mass="22949">MTDQHTMQDDPQQPELLRVCRIGRAQGMKGEVTVQIFTDEPEWRFEPGSVLYSEDGETEYTVESSRTFKNRWIIKLEGCDDRNASEALNGTMLYGEADDPDDMLEADEWYPKDLIGLEARMDEENALGVEAGHVVGKVVDVIDSPAQSLLKIRLAEPVTVGTAKDGTPVVEKTALVPFVDEIVPEIDLEEGYLTLDPPGGLIPGIPGM</sequence>
<evidence type="ECO:0000256" key="5">
    <source>
        <dbReference type="HAMAP-Rule" id="MF_00014"/>
    </source>
</evidence>
<dbReference type="SUPFAM" id="SSF50346">
    <property type="entry name" value="PRC-barrel domain"/>
    <property type="match status" value="1"/>
</dbReference>
<evidence type="ECO:0000259" key="7">
    <source>
        <dbReference type="Pfam" id="PF24986"/>
    </source>
</evidence>
<dbReference type="GO" id="GO:0005737">
    <property type="term" value="C:cytoplasm"/>
    <property type="evidence" value="ECO:0007669"/>
    <property type="project" value="UniProtKB-SubCell"/>
</dbReference>
<name>A0A2T3G8W2_9BIFI</name>
<dbReference type="NCBIfam" id="TIGR02273">
    <property type="entry name" value="16S_RimM"/>
    <property type="match status" value="1"/>
</dbReference>
<evidence type="ECO:0000313" key="9">
    <source>
        <dbReference type="Proteomes" id="UP000240228"/>
    </source>
</evidence>
<reference evidence="8 9" key="2">
    <citation type="submission" date="2018-03" db="EMBL/GenBank/DDBJ databases">
        <title>The comparative genomics of Bifidobacterium callitrichos reflects dietary carbohydrate utilization within the common marmoset gut.</title>
        <authorList>
            <person name="Rani A."/>
        </authorList>
    </citation>
    <scope>NUCLEOTIDE SEQUENCE [LARGE SCALE GENOMIC DNA]</scope>
    <source>
        <strain evidence="8 9">UMA51805</strain>
    </source>
</reference>
<dbReference type="GO" id="GO:0005840">
    <property type="term" value="C:ribosome"/>
    <property type="evidence" value="ECO:0007669"/>
    <property type="project" value="InterPro"/>
</dbReference>
<comment type="domain">
    <text evidence="5">The PRC barrel domain binds ribosomal protein uS19.</text>
</comment>
<evidence type="ECO:0000256" key="2">
    <source>
        <dbReference type="ARBA" id="ARBA00022517"/>
    </source>
</evidence>
<dbReference type="EMBL" id="NWTX01000016">
    <property type="protein sequence ID" value="PST45898.1"/>
    <property type="molecule type" value="Genomic_DNA"/>
</dbReference>
<dbReference type="GO" id="GO:0042274">
    <property type="term" value="P:ribosomal small subunit biogenesis"/>
    <property type="evidence" value="ECO:0007669"/>
    <property type="project" value="UniProtKB-UniRule"/>
</dbReference>
<comment type="subunit">
    <text evidence="5">Binds ribosomal protein uS19.</text>
</comment>
<feature type="domain" description="RimM N-terminal" evidence="6">
    <location>
        <begin position="19"/>
        <end position="97"/>
    </location>
</feature>
<dbReference type="InterPro" id="IPR011033">
    <property type="entry name" value="PRC_barrel-like_sf"/>
</dbReference>
<dbReference type="InterPro" id="IPR056792">
    <property type="entry name" value="PRC_RimM"/>
</dbReference>
<dbReference type="InterPro" id="IPR036976">
    <property type="entry name" value="RimM_N_sf"/>
</dbReference>
<gene>
    <name evidence="5" type="primary">rimM</name>
    <name evidence="8" type="ORF">CPA40_08540</name>
</gene>
<evidence type="ECO:0000256" key="1">
    <source>
        <dbReference type="ARBA" id="ARBA00022490"/>
    </source>
</evidence>
<keyword evidence="4 5" id="KW-0143">Chaperone</keyword>
<dbReference type="HAMAP" id="MF_00014">
    <property type="entry name" value="Ribosome_mat_RimM"/>
    <property type="match status" value="1"/>
</dbReference>
<comment type="subcellular location">
    <subcellularLocation>
        <location evidence="5">Cytoplasm</location>
    </subcellularLocation>
</comment>
<dbReference type="PANTHER" id="PTHR33692:SF1">
    <property type="entry name" value="RIBOSOME MATURATION FACTOR RIMM"/>
    <property type="match status" value="1"/>
</dbReference>
<dbReference type="Gene3D" id="2.30.30.240">
    <property type="entry name" value="PRC-barrel domain"/>
    <property type="match status" value="1"/>
</dbReference>
<dbReference type="AlphaFoldDB" id="A0A2T3G8W2"/>
<keyword evidence="2 5" id="KW-0690">Ribosome biogenesis</keyword>
<evidence type="ECO:0000256" key="4">
    <source>
        <dbReference type="ARBA" id="ARBA00023186"/>
    </source>
</evidence>
<evidence type="ECO:0000259" key="6">
    <source>
        <dbReference type="Pfam" id="PF01782"/>
    </source>
</evidence>
<dbReference type="PANTHER" id="PTHR33692">
    <property type="entry name" value="RIBOSOME MATURATION FACTOR RIMM"/>
    <property type="match status" value="1"/>
</dbReference>
<proteinExistence type="inferred from homology"/>
<dbReference type="RefSeq" id="WP_107044531.1">
    <property type="nucleotide sequence ID" value="NZ_NWTX01000016.1"/>
</dbReference>
<keyword evidence="1 5" id="KW-0963">Cytoplasm</keyword>